<dbReference type="EC" id="2.4.2.7" evidence="7 12"/>
<dbReference type="GO" id="GO:0005737">
    <property type="term" value="C:cytoplasm"/>
    <property type="evidence" value="ECO:0007669"/>
    <property type="project" value="UniProtKB-SubCell"/>
</dbReference>
<reference evidence="14 15" key="1">
    <citation type="submission" date="2011-06" db="EMBL/GenBank/DDBJ databases">
        <authorList>
            <person name="Muzny D."/>
            <person name="Qin X."/>
            <person name="Deng J."/>
            <person name="Jiang H."/>
            <person name="Liu Y."/>
            <person name="Qu J."/>
            <person name="Song X.-Z."/>
            <person name="Zhang L."/>
            <person name="Thornton R."/>
            <person name="Coyle M."/>
            <person name="Francisco L."/>
            <person name="Jackson L."/>
            <person name="Javaid M."/>
            <person name="Korchina V."/>
            <person name="Kovar C."/>
            <person name="Mata R."/>
            <person name="Mathew T."/>
            <person name="Ngo R."/>
            <person name="Nguyen L."/>
            <person name="Nguyen N."/>
            <person name="Okwuonu G."/>
            <person name="Ongeri F."/>
            <person name="Pham C."/>
            <person name="Simmons D."/>
            <person name="Wilczek-Boney K."/>
            <person name="Hale W."/>
            <person name="Jakkamsetti A."/>
            <person name="Pham P."/>
            <person name="Ruth R."/>
            <person name="San Lucas F."/>
            <person name="Warren J."/>
            <person name="Zhang J."/>
            <person name="Zhao Z."/>
            <person name="Zhou C."/>
            <person name="Zhu D."/>
            <person name="Lee S."/>
            <person name="Bess C."/>
            <person name="Blankenburg K."/>
            <person name="Forbes L."/>
            <person name="Fu Q."/>
            <person name="Gubbala S."/>
            <person name="Hirani K."/>
            <person name="Jayaseelan J.C."/>
            <person name="Lara F."/>
            <person name="Munidasa M."/>
            <person name="Palculict T."/>
            <person name="Patil S."/>
            <person name="Pu L.-L."/>
            <person name="Saada N."/>
            <person name="Tang L."/>
            <person name="Weissenberger G."/>
            <person name="Zhu Y."/>
            <person name="Hemphill L."/>
            <person name="Shang Y."/>
            <person name="Youmans B."/>
            <person name="Ayvaz T."/>
            <person name="Ross M."/>
            <person name="Santibanez J."/>
            <person name="Aqrawi P."/>
            <person name="Gross S."/>
            <person name="Joshi V."/>
            <person name="Fowler G."/>
            <person name="Nazareth L."/>
            <person name="Reid J."/>
            <person name="Worley K."/>
            <person name="Petrosino J."/>
            <person name="Highlander S."/>
            <person name="Gibbs R."/>
        </authorList>
    </citation>
    <scope>NUCLEOTIDE SEQUENCE [LARGE SCALE GENOMIC DNA]</scope>
    <source>
        <strain evidence="14 15">ATCC 29427</strain>
    </source>
</reference>
<dbReference type="GO" id="GO:0006168">
    <property type="term" value="P:adenine salvage"/>
    <property type="evidence" value="ECO:0007669"/>
    <property type="project" value="InterPro"/>
</dbReference>
<dbReference type="GO" id="GO:0006166">
    <property type="term" value="P:purine ribonucleoside salvage"/>
    <property type="evidence" value="ECO:0007669"/>
    <property type="project" value="UniProtKB-UniRule"/>
</dbReference>
<keyword evidence="11 12" id="KW-0660">Purine salvage</keyword>
<evidence type="ECO:0000256" key="4">
    <source>
        <dbReference type="ARBA" id="ARBA00004659"/>
    </source>
</evidence>
<dbReference type="EMBL" id="AGBB01000192">
    <property type="protein sequence ID" value="EGY77368.1"/>
    <property type="molecule type" value="Genomic_DNA"/>
</dbReference>
<comment type="similarity">
    <text evidence="5 12">Belongs to the purine/pyrimidine phosphoribosyltransferase family.</text>
</comment>
<dbReference type="HOGENOM" id="CLU_063339_3_0_9"/>
<dbReference type="GO" id="GO:0002055">
    <property type="term" value="F:adenine binding"/>
    <property type="evidence" value="ECO:0007669"/>
    <property type="project" value="TreeGrafter"/>
</dbReference>
<evidence type="ECO:0000256" key="8">
    <source>
        <dbReference type="ARBA" id="ARBA00022490"/>
    </source>
</evidence>
<sequence length="173" mass="19077">MEEIMDLRDKIRALKDYPSEGIIFRDITTLLKESDGFKEAIDQISDLRNDEIDVVVGIEARGFIVGAPIAYKKGCGFVPVRKPGKLPSETVSKEYSLEYGTDKIEMHQDAIKEGTKVLIVDDLLATGGTSKAAIELIESLGGVVIGLDFLIELEDLPGRDVLKGYDVRSVIKY</sequence>
<dbReference type="AlphaFoldDB" id="G4D661"/>
<dbReference type="InterPro" id="IPR050054">
    <property type="entry name" value="UPRTase/APRTase"/>
</dbReference>
<evidence type="ECO:0000256" key="11">
    <source>
        <dbReference type="ARBA" id="ARBA00022726"/>
    </source>
</evidence>
<dbReference type="NCBIfam" id="TIGR01090">
    <property type="entry name" value="apt"/>
    <property type="match status" value="1"/>
</dbReference>
<dbReference type="InterPro" id="IPR000836">
    <property type="entry name" value="PRTase_dom"/>
</dbReference>
<evidence type="ECO:0000256" key="10">
    <source>
        <dbReference type="ARBA" id="ARBA00022679"/>
    </source>
</evidence>
<evidence type="ECO:0000256" key="1">
    <source>
        <dbReference type="ARBA" id="ARBA00000868"/>
    </source>
</evidence>
<dbReference type="CDD" id="cd06223">
    <property type="entry name" value="PRTases_typeI"/>
    <property type="match status" value="1"/>
</dbReference>
<evidence type="ECO:0000256" key="3">
    <source>
        <dbReference type="ARBA" id="ARBA00004496"/>
    </source>
</evidence>
<evidence type="ECO:0000259" key="13">
    <source>
        <dbReference type="Pfam" id="PF00156"/>
    </source>
</evidence>
<accession>G4D661</accession>
<name>G4D661_9FIRM</name>
<organism evidence="14 15">
    <name type="scientific">Peptoniphilus indolicus ATCC 29427</name>
    <dbReference type="NCBI Taxonomy" id="997350"/>
    <lineage>
        <taxon>Bacteria</taxon>
        <taxon>Bacillati</taxon>
        <taxon>Bacillota</taxon>
        <taxon>Tissierellia</taxon>
        <taxon>Tissierellales</taxon>
        <taxon>Peptoniphilaceae</taxon>
        <taxon>Peptoniphilus</taxon>
    </lineage>
</organism>
<evidence type="ECO:0000256" key="2">
    <source>
        <dbReference type="ARBA" id="ARBA00003968"/>
    </source>
</evidence>
<dbReference type="eggNOG" id="COG0503">
    <property type="taxonomic scope" value="Bacteria"/>
</dbReference>
<evidence type="ECO:0000256" key="6">
    <source>
        <dbReference type="ARBA" id="ARBA00011738"/>
    </source>
</evidence>
<proteinExistence type="inferred from homology"/>
<evidence type="ECO:0000256" key="12">
    <source>
        <dbReference type="HAMAP-Rule" id="MF_00004"/>
    </source>
</evidence>
<dbReference type="STRING" id="997350.HMPREF9129_1891"/>
<dbReference type="GO" id="GO:0003999">
    <property type="term" value="F:adenine phosphoribosyltransferase activity"/>
    <property type="evidence" value="ECO:0007669"/>
    <property type="project" value="UniProtKB-UniRule"/>
</dbReference>
<evidence type="ECO:0000313" key="15">
    <source>
        <dbReference type="Proteomes" id="UP000003422"/>
    </source>
</evidence>
<dbReference type="Proteomes" id="UP000003422">
    <property type="component" value="Unassembled WGS sequence"/>
</dbReference>
<dbReference type="GO" id="GO:0016208">
    <property type="term" value="F:AMP binding"/>
    <property type="evidence" value="ECO:0007669"/>
    <property type="project" value="TreeGrafter"/>
</dbReference>
<dbReference type="NCBIfam" id="NF002636">
    <property type="entry name" value="PRK02304.1-5"/>
    <property type="match status" value="1"/>
</dbReference>
<dbReference type="InterPro" id="IPR029057">
    <property type="entry name" value="PRTase-like"/>
</dbReference>
<protein>
    <recommendedName>
        <fullName evidence="7 12">Adenine phosphoribosyltransferase</fullName>
        <shortName evidence="12">APRT</shortName>
        <ecNumber evidence="7 12">2.4.2.7</ecNumber>
    </recommendedName>
</protein>
<dbReference type="FunFam" id="3.40.50.2020:FF:000004">
    <property type="entry name" value="Adenine phosphoribosyltransferase"/>
    <property type="match status" value="1"/>
</dbReference>
<evidence type="ECO:0000256" key="7">
    <source>
        <dbReference type="ARBA" id="ARBA00011893"/>
    </source>
</evidence>
<feature type="domain" description="Phosphoribosyltransferase" evidence="13">
    <location>
        <begin position="35"/>
        <end position="147"/>
    </location>
</feature>
<dbReference type="PANTHER" id="PTHR32315">
    <property type="entry name" value="ADENINE PHOSPHORIBOSYLTRANSFERASE"/>
    <property type="match status" value="1"/>
</dbReference>
<dbReference type="GO" id="GO:0044209">
    <property type="term" value="P:AMP salvage"/>
    <property type="evidence" value="ECO:0007669"/>
    <property type="project" value="UniProtKB-UniRule"/>
</dbReference>
<keyword evidence="15" id="KW-1185">Reference proteome</keyword>
<comment type="subcellular location">
    <subcellularLocation>
        <location evidence="3 12">Cytoplasm</location>
    </subcellularLocation>
</comment>
<dbReference type="UniPathway" id="UPA00588">
    <property type="reaction ID" value="UER00646"/>
</dbReference>
<comment type="caution">
    <text evidence="14">The sequence shown here is derived from an EMBL/GenBank/DDBJ whole genome shotgun (WGS) entry which is preliminary data.</text>
</comment>
<dbReference type="SUPFAM" id="SSF53271">
    <property type="entry name" value="PRTase-like"/>
    <property type="match status" value="1"/>
</dbReference>
<evidence type="ECO:0000313" key="14">
    <source>
        <dbReference type="EMBL" id="EGY77368.1"/>
    </source>
</evidence>
<comment type="catalytic activity">
    <reaction evidence="1 12">
        <text>AMP + diphosphate = 5-phospho-alpha-D-ribose 1-diphosphate + adenine</text>
        <dbReference type="Rhea" id="RHEA:16609"/>
        <dbReference type="ChEBI" id="CHEBI:16708"/>
        <dbReference type="ChEBI" id="CHEBI:33019"/>
        <dbReference type="ChEBI" id="CHEBI:58017"/>
        <dbReference type="ChEBI" id="CHEBI:456215"/>
        <dbReference type="EC" id="2.4.2.7"/>
    </reaction>
</comment>
<keyword evidence="9 12" id="KW-0328">Glycosyltransferase</keyword>
<dbReference type="PANTHER" id="PTHR32315:SF3">
    <property type="entry name" value="ADENINE PHOSPHORIBOSYLTRANSFERASE"/>
    <property type="match status" value="1"/>
</dbReference>
<comment type="pathway">
    <text evidence="4 12">Purine metabolism; AMP biosynthesis via salvage pathway; AMP from adenine: step 1/1.</text>
</comment>
<dbReference type="HAMAP" id="MF_00004">
    <property type="entry name" value="Aden_phosphoribosyltr"/>
    <property type="match status" value="1"/>
</dbReference>
<comment type="subunit">
    <text evidence="6 12">Homodimer.</text>
</comment>
<dbReference type="InterPro" id="IPR005764">
    <property type="entry name" value="Ade_phspho_trans"/>
</dbReference>
<dbReference type="NCBIfam" id="NF002634">
    <property type="entry name" value="PRK02304.1-3"/>
    <property type="match status" value="1"/>
</dbReference>
<keyword evidence="8 12" id="KW-0963">Cytoplasm</keyword>
<evidence type="ECO:0000256" key="9">
    <source>
        <dbReference type="ARBA" id="ARBA00022676"/>
    </source>
</evidence>
<dbReference type="Pfam" id="PF00156">
    <property type="entry name" value="Pribosyltran"/>
    <property type="match status" value="1"/>
</dbReference>
<dbReference type="Gene3D" id="3.40.50.2020">
    <property type="match status" value="1"/>
</dbReference>
<keyword evidence="10 12" id="KW-0808">Transferase</keyword>
<evidence type="ECO:0000256" key="5">
    <source>
        <dbReference type="ARBA" id="ARBA00008391"/>
    </source>
</evidence>
<gene>
    <name evidence="12 14" type="primary">apt</name>
    <name evidence="14" type="ORF">HMPREF9129_1891</name>
</gene>
<dbReference type="PATRIC" id="fig|997350.3.peg.1813"/>
<comment type="function">
    <text evidence="2 12">Catalyzes a salvage reaction resulting in the formation of AMP, that is energically less costly than de novo synthesis.</text>
</comment>
<dbReference type="NCBIfam" id="NF002633">
    <property type="entry name" value="PRK02304.1-2"/>
    <property type="match status" value="1"/>
</dbReference>